<dbReference type="PANTHER" id="PTHR39082:SF1">
    <property type="entry name" value="SCAVENGER RECEPTOR CLASS A MEMBER 3"/>
    <property type="match status" value="1"/>
</dbReference>
<protein>
    <submittedName>
        <fullName evidence="5">Uncharacterized protein</fullName>
    </submittedName>
</protein>
<evidence type="ECO:0000313" key="6">
    <source>
        <dbReference type="Proteomes" id="UP000198683"/>
    </source>
</evidence>
<keyword evidence="1" id="KW-0175">Coiled coil</keyword>
<feature type="coiled-coil region" evidence="1">
    <location>
        <begin position="97"/>
        <end position="152"/>
    </location>
</feature>
<feature type="domain" description="C4-type zinc ribbon" evidence="3">
    <location>
        <begin position="204"/>
        <end position="238"/>
    </location>
</feature>
<evidence type="ECO:0000256" key="1">
    <source>
        <dbReference type="SAM" id="Coils"/>
    </source>
</evidence>
<proteinExistence type="predicted"/>
<reference evidence="5 6" key="1">
    <citation type="submission" date="2016-10" db="EMBL/GenBank/DDBJ databases">
        <authorList>
            <person name="de Groot N.N."/>
        </authorList>
    </citation>
    <scope>NUCLEOTIDE SEQUENCE [LARGE SCALE GENOMIC DNA]</scope>
    <source>
        <strain evidence="5 6">CGMCC 4.5681</strain>
    </source>
</reference>
<dbReference type="InterPro" id="IPR003743">
    <property type="entry name" value="Zf-RING_7"/>
</dbReference>
<sequence>MKAAPEAQKRLLDLAELDSALDRLAHRRRNLPELAEIDEKSKQYARLATQVIEAETEAGDLAREQTKAEHDVEAVRTRADRDQKRLDSGAVTSPRDLASLQSEIASLHRRQGDLEEVVLEIMERREAADTKVTDLVAQRDEVRAALTAAEDRRDASLQEIEKEAGEVRGRRAAVAGEIAADLLGLYDKLKDQYGIGAAMLHGGRCQGCKVALSIAEMNRIKAAPHDEVLRCDECRRILVRTSESGL</sequence>
<dbReference type="STRING" id="683260.SAMN05421874_11284"/>
<dbReference type="InterPro" id="IPR056003">
    <property type="entry name" value="CT398_CC_hairpin"/>
</dbReference>
<name>A0A1G9FGD3_9ACTN</name>
<dbReference type="PANTHER" id="PTHR39082">
    <property type="entry name" value="PHOSPHOLIPASE C-BETA-2-RELATED"/>
    <property type="match status" value="1"/>
</dbReference>
<dbReference type="OrthoDB" id="9784388at2"/>
<evidence type="ECO:0000259" key="4">
    <source>
        <dbReference type="Pfam" id="PF24481"/>
    </source>
</evidence>
<feature type="compositionally biased region" description="Basic and acidic residues" evidence="2">
    <location>
        <begin position="62"/>
        <end position="87"/>
    </location>
</feature>
<dbReference type="RefSeq" id="WP_090767570.1">
    <property type="nucleotide sequence ID" value="NZ_FNFB01000012.1"/>
</dbReference>
<keyword evidence="6" id="KW-1185">Reference proteome</keyword>
<evidence type="ECO:0000259" key="3">
    <source>
        <dbReference type="Pfam" id="PF02591"/>
    </source>
</evidence>
<feature type="domain" description="CT398-like coiled coil hairpin" evidence="4">
    <location>
        <begin position="14"/>
        <end position="194"/>
    </location>
</feature>
<dbReference type="AlphaFoldDB" id="A0A1G9FGD3"/>
<organism evidence="5 6">
    <name type="scientific">Nonomuraea maritima</name>
    <dbReference type="NCBI Taxonomy" id="683260"/>
    <lineage>
        <taxon>Bacteria</taxon>
        <taxon>Bacillati</taxon>
        <taxon>Actinomycetota</taxon>
        <taxon>Actinomycetes</taxon>
        <taxon>Streptosporangiales</taxon>
        <taxon>Streptosporangiaceae</taxon>
        <taxon>Nonomuraea</taxon>
    </lineage>
</organism>
<evidence type="ECO:0000256" key="2">
    <source>
        <dbReference type="SAM" id="MobiDB-lite"/>
    </source>
</evidence>
<dbReference type="EMBL" id="FNFB01000012">
    <property type="protein sequence ID" value="SDK87429.1"/>
    <property type="molecule type" value="Genomic_DNA"/>
</dbReference>
<evidence type="ECO:0000313" key="5">
    <source>
        <dbReference type="EMBL" id="SDK87429.1"/>
    </source>
</evidence>
<dbReference type="InterPro" id="IPR052376">
    <property type="entry name" value="Oxidative_Scav/Glycosyltrans"/>
</dbReference>
<gene>
    <name evidence="5" type="ORF">SAMN05421874_11284</name>
</gene>
<dbReference type="Pfam" id="PF02591">
    <property type="entry name" value="Zn_ribbon_9"/>
    <property type="match status" value="1"/>
</dbReference>
<dbReference type="Pfam" id="PF24481">
    <property type="entry name" value="CT398_CC"/>
    <property type="match status" value="1"/>
</dbReference>
<dbReference type="Gene3D" id="1.10.287.1490">
    <property type="match status" value="1"/>
</dbReference>
<dbReference type="Proteomes" id="UP000198683">
    <property type="component" value="Unassembled WGS sequence"/>
</dbReference>
<feature type="region of interest" description="Disordered" evidence="2">
    <location>
        <begin position="62"/>
        <end position="91"/>
    </location>
</feature>
<accession>A0A1G9FGD3</accession>